<dbReference type="Proteomes" id="UP000260664">
    <property type="component" value="Unassembled WGS sequence"/>
</dbReference>
<accession>A0A3E4F6H8</accession>
<sequence>MGRREKKNNVTGDKAEDRGFSVLFCRMASVFGEWGVLYKGINDIELVCRNLTKEGKLWR</sequence>
<dbReference type="AlphaFoldDB" id="A0A3E4F6H8"/>
<proteinExistence type="predicted"/>
<dbReference type="EMBL" id="QSOI01000006">
    <property type="protein sequence ID" value="RGI84653.1"/>
    <property type="molecule type" value="Genomic_DNA"/>
</dbReference>
<gene>
    <name evidence="1" type="ORF">DXD84_06855</name>
</gene>
<comment type="caution">
    <text evidence="1">The sequence shown here is derived from an EMBL/GenBank/DDBJ whole genome shotgun (WGS) entry which is preliminary data.</text>
</comment>
<evidence type="ECO:0000313" key="1">
    <source>
        <dbReference type="EMBL" id="RGI84653.1"/>
    </source>
</evidence>
<reference evidence="1 2" key="1">
    <citation type="submission" date="2018-08" db="EMBL/GenBank/DDBJ databases">
        <title>A genome reference for cultivated species of the human gut microbiota.</title>
        <authorList>
            <person name="Zou Y."/>
            <person name="Xue W."/>
            <person name="Luo G."/>
        </authorList>
    </citation>
    <scope>NUCLEOTIDE SEQUENCE [LARGE SCALE GENOMIC DNA]</scope>
    <source>
        <strain evidence="1 2">TM09-19AC</strain>
    </source>
</reference>
<evidence type="ECO:0000313" key="2">
    <source>
        <dbReference type="Proteomes" id="UP000260664"/>
    </source>
</evidence>
<protein>
    <submittedName>
        <fullName evidence="1">Uncharacterized protein</fullName>
    </submittedName>
</protein>
<organism evidence="1 2">
    <name type="scientific">Dorea formicigenerans</name>
    <dbReference type="NCBI Taxonomy" id="39486"/>
    <lineage>
        <taxon>Bacteria</taxon>
        <taxon>Bacillati</taxon>
        <taxon>Bacillota</taxon>
        <taxon>Clostridia</taxon>
        <taxon>Lachnospirales</taxon>
        <taxon>Lachnospiraceae</taxon>
        <taxon>Dorea</taxon>
    </lineage>
</organism>
<name>A0A3E4F6H8_9FIRM</name>